<dbReference type="Pfam" id="PF13181">
    <property type="entry name" value="TPR_8"/>
    <property type="match status" value="1"/>
</dbReference>
<organism evidence="2 3">
    <name type="scientific">Shouchella lehensis G1</name>
    <dbReference type="NCBI Taxonomy" id="1246626"/>
    <lineage>
        <taxon>Bacteria</taxon>
        <taxon>Bacillati</taxon>
        <taxon>Bacillota</taxon>
        <taxon>Bacilli</taxon>
        <taxon>Bacillales</taxon>
        <taxon>Bacillaceae</taxon>
        <taxon>Shouchella</taxon>
    </lineage>
</organism>
<dbReference type="EMBL" id="CP003923">
    <property type="protein sequence ID" value="AIC95823.1"/>
    <property type="molecule type" value="Genomic_DNA"/>
</dbReference>
<protein>
    <submittedName>
        <fullName evidence="2">Transcriptional activator</fullName>
    </submittedName>
</protein>
<evidence type="ECO:0000259" key="1">
    <source>
        <dbReference type="PROSITE" id="PS50943"/>
    </source>
</evidence>
<dbReference type="InterPro" id="IPR001387">
    <property type="entry name" value="Cro/C1-type_HTH"/>
</dbReference>
<dbReference type="PATRIC" id="fig|1246626.3.peg.3252"/>
<dbReference type="PROSITE" id="PS50943">
    <property type="entry name" value="HTH_CROC1"/>
    <property type="match status" value="1"/>
</dbReference>
<dbReference type="InterPro" id="IPR011990">
    <property type="entry name" value="TPR-like_helical_dom_sf"/>
</dbReference>
<dbReference type="SUPFAM" id="SSF48452">
    <property type="entry name" value="TPR-like"/>
    <property type="match status" value="1"/>
</dbReference>
<dbReference type="Proteomes" id="UP000027142">
    <property type="component" value="Chromosome"/>
</dbReference>
<dbReference type="AlphaFoldDB" id="A0A060M5I8"/>
<dbReference type="eggNOG" id="COG1396">
    <property type="taxonomic scope" value="Bacteria"/>
</dbReference>
<dbReference type="CDD" id="cd00093">
    <property type="entry name" value="HTH_XRE"/>
    <property type="match status" value="1"/>
</dbReference>
<gene>
    <name evidence="2" type="ORF">BleG1_3276</name>
</gene>
<proteinExistence type="predicted"/>
<feature type="domain" description="HTH cro/C1-type" evidence="1">
    <location>
        <begin position="7"/>
        <end position="61"/>
    </location>
</feature>
<reference evidence="2 3" key="1">
    <citation type="journal article" date="2014" name="Gene">
        <title>A comparative genomic analysis of the alkalitolerant soil bacterium Bacillus lehensis G1.</title>
        <authorList>
            <person name="Noor Y.M."/>
            <person name="Samsulrizal N.H."/>
            <person name="Jema'on N.A."/>
            <person name="Low K.O."/>
            <person name="Ramli A.N."/>
            <person name="Alias N.I."/>
            <person name="Damis S.I."/>
            <person name="Fuzi S.F."/>
            <person name="Isa M.N."/>
            <person name="Murad A.M."/>
            <person name="Raih M.F."/>
            <person name="Bakar F.D."/>
            <person name="Najimudin N."/>
            <person name="Mahadi N.M."/>
            <person name="Illias R.M."/>
        </authorList>
    </citation>
    <scope>NUCLEOTIDE SEQUENCE [LARGE SCALE GENOMIC DNA]</scope>
    <source>
        <strain evidence="2 3">G1</strain>
    </source>
</reference>
<keyword evidence="3" id="KW-1185">Reference proteome</keyword>
<dbReference type="RefSeq" id="WP_038483177.1">
    <property type="nucleotide sequence ID" value="NZ_CP003923.1"/>
</dbReference>
<dbReference type="InterPro" id="IPR010982">
    <property type="entry name" value="Lambda_DNA-bd_dom_sf"/>
</dbReference>
<dbReference type="SMART" id="SM00530">
    <property type="entry name" value="HTH_XRE"/>
    <property type="match status" value="1"/>
</dbReference>
<dbReference type="KEGG" id="ble:BleG1_3276"/>
<dbReference type="InterPro" id="IPR019734">
    <property type="entry name" value="TPR_rpt"/>
</dbReference>
<evidence type="ECO:0000313" key="3">
    <source>
        <dbReference type="Proteomes" id="UP000027142"/>
    </source>
</evidence>
<sequence>MELGRTIKYYRIKHNMTQAELADGICSIPHLSKIENSIYNANFGTAALLLERLGINIEEEYAQHSEIKHTLDAFIEAIQFADEEKATEYYELLLDKETVIPRTNYRNMYHLYMMRYHLMNGHLTLAFKDWSIVDKNRSNLDPVEELSAELFYGIYLVELGRLKEAKQLLLSIKNAEHSSHYLFTREIAFILSHCYTELNQPEKAIIYAKEALYLFKQEDNYIRTAQSQMLLGINYTQLNMLEESQRVFKVLLRNSRLFGQQSLYFQATYNYGILLKKNGEYEASHDCFLQCTQFYEPSSKNYLYARLADVEVLFLLNADKTRIRDILIEIIEQSVSQSHERLELQARYYMYRLESSEQLYHFIETELLPHLERLESHAELLPYARELALWYQQNGHYEKANEYLQKYSSITTIKDLSMV</sequence>
<dbReference type="GO" id="GO:0003677">
    <property type="term" value="F:DNA binding"/>
    <property type="evidence" value="ECO:0007669"/>
    <property type="project" value="InterPro"/>
</dbReference>
<accession>A0A060M5I8</accession>
<dbReference type="Gene3D" id="1.25.40.10">
    <property type="entry name" value="Tetratricopeptide repeat domain"/>
    <property type="match status" value="1"/>
</dbReference>
<dbReference type="Pfam" id="PF01381">
    <property type="entry name" value="HTH_3"/>
    <property type="match status" value="1"/>
</dbReference>
<dbReference type="STRING" id="1246626.BleG1_3276"/>
<dbReference type="Gene3D" id="1.10.260.40">
    <property type="entry name" value="lambda repressor-like DNA-binding domains"/>
    <property type="match status" value="1"/>
</dbReference>
<dbReference type="HOGENOM" id="CLU_053304_5_0_9"/>
<name>A0A060M5I8_9BACI</name>
<dbReference type="eggNOG" id="COG0457">
    <property type="taxonomic scope" value="Bacteria"/>
</dbReference>
<dbReference type="SUPFAM" id="SSF47413">
    <property type="entry name" value="lambda repressor-like DNA-binding domains"/>
    <property type="match status" value="1"/>
</dbReference>
<evidence type="ECO:0000313" key="2">
    <source>
        <dbReference type="EMBL" id="AIC95823.1"/>
    </source>
</evidence>